<dbReference type="InterPro" id="IPR043839">
    <property type="entry name" value="PafC_HTH"/>
</dbReference>
<dbReference type="Pfam" id="PF19187">
    <property type="entry name" value="HTH_PafC"/>
    <property type="match status" value="1"/>
</dbReference>
<reference evidence="4" key="1">
    <citation type="submission" date="2014-05" db="EMBL/GenBank/DDBJ databases">
        <title>Key roles for freshwater Actinobacteria revealed by deep metagenomic sequencing.</title>
        <authorList>
            <person name="Ghai R."/>
            <person name="Mizuno C.M."/>
            <person name="Picazo A."/>
            <person name="Camacho A."/>
            <person name="Rodriguez-Valera F."/>
        </authorList>
    </citation>
    <scope>NUCLEOTIDE SEQUENCE</scope>
</reference>
<dbReference type="Pfam" id="PF25583">
    <property type="entry name" value="WCX"/>
    <property type="match status" value="1"/>
</dbReference>
<dbReference type="PROSITE" id="PS52050">
    <property type="entry name" value="WYL"/>
    <property type="match status" value="1"/>
</dbReference>
<proteinExistence type="predicted"/>
<feature type="domain" description="WYL" evidence="1">
    <location>
        <begin position="144"/>
        <end position="209"/>
    </location>
</feature>
<evidence type="ECO:0000259" key="3">
    <source>
        <dbReference type="Pfam" id="PF25583"/>
    </source>
</evidence>
<dbReference type="PIRSF" id="PIRSF016838">
    <property type="entry name" value="PafC"/>
    <property type="match status" value="1"/>
</dbReference>
<organism evidence="4">
    <name type="scientific">freshwater metagenome</name>
    <dbReference type="NCBI Taxonomy" id="449393"/>
    <lineage>
        <taxon>unclassified sequences</taxon>
        <taxon>metagenomes</taxon>
        <taxon>ecological metagenomes</taxon>
    </lineage>
</organism>
<dbReference type="Pfam" id="PF13280">
    <property type="entry name" value="WYL"/>
    <property type="match status" value="1"/>
</dbReference>
<name>A0A094PZV4_9ZZZZ</name>
<dbReference type="InterPro" id="IPR051534">
    <property type="entry name" value="CBASS_pafABC_assoc_protein"/>
</dbReference>
<feature type="domain" description="PafC HTH" evidence="2">
    <location>
        <begin position="9"/>
        <end position="122"/>
    </location>
</feature>
<dbReference type="AlphaFoldDB" id="A0A094PZV4"/>
<evidence type="ECO:0000259" key="2">
    <source>
        <dbReference type="Pfam" id="PF19187"/>
    </source>
</evidence>
<gene>
    <name evidence="4" type="ORF">GM50_13875</name>
</gene>
<evidence type="ECO:0000313" key="4">
    <source>
        <dbReference type="EMBL" id="KGA16657.1"/>
    </source>
</evidence>
<dbReference type="EMBL" id="JNSK01000060">
    <property type="protein sequence ID" value="KGA16657.1"/>
    <property type="molecule type" value="Genomic_DNA"/>
</dbReference>
<dbReference type="PANTHER" id="PTHR34580:SF1">
    <property type="entry name" value="PROTEIN PAFC"/>
    <property type="match status" value="1"/>
</dbReference>
<comment type="caution">
    <text evidence="4">The sequence shown here is derived from an EMBL/GenBank/DDBJ whole genome shotgun (WGS) entry which is preliminary data.</text>
</comment>
<evidence type="ECO:0000259" key="1">
    <source>
        <dbReference type="Pfam" id="PF13280"/>
    </source>
</evidence>
<sequence length="304" mass="33974">MVKKLADNQVSRLLDLVPYLTLNQGVALEKIASDFNTTKSAVLDDLNTLWMCGLPGYTPLELIDLSFETGYVSIRNADVLSSPRKLSDSETAALILGLRIIRGSLPSSSEHALLIDDLVQKLSVKTRVVAPKNISVNVLPEVREIIFSSVKTGESVKISYHSISRDEVSSRNITPLRVFNEGNTEHVYSFCESSEDFRVFRLDRISQAESTGTKRVLPLPESAPETNEELRLRVHSNLRQISETFNLKDRTELKPEDEVVSNVFSTEWAIRTICSLLGTAEVLEPLDIRELVLSRAQKALNQYG</sequence>
<dbReference type="InterPro" id="IPR026881">
    <property type="entry name" value="WYL_dom"/>
</dbReference>
<dbReference type="InterPro" id="IPR028349">
    <property type="entry name" value="PafC-like"/>
</dbReference>
<accession>A0A094PZV4</accession>
<evidence type="ECO:0008006" key="5">
    <source>
        <dbReference type="Google" id="ProtNLM"/>
    </source>
</evidence>
<dbReference type="PANTHER" id="PTHR34580">
    <property type="match status" value="1"/>
</dbReference>
<dbReference type="InterPro" id="IPR057727">
    <property type="entry name" value="WCX_dom"/>
</dbReference>
<feature type="domain" description="WCX" evidence="3">
    <location>
        <begin position="228"/>
        <end position="300"/>
    </location>
</feature>
<protein>
    <recommendedName>
        <fullName evidence="5">WYL domain-containing protein</fullName>
    </recommendedName>
</protein>